<organism evidence="1 2">
    <name type="scientific">Gaetbulibacter aestuarii</name>
    <dbReference type="NCBI Taxonomy" id="1502358"/>
    <lineage>
        <taxon>Bacteria</taxon>
        <taxon>Pseudomonadati</taxon>
        <taxon>Bacteroidota</taxon>
        <taxon>Flavobacteriia</taxon>
        <taxon>Flavobacteriales</taxon>
        <taxon>Flavobacteriaceae</taxon>
        <taxon>Gaetbulibacter</taxon>
    </lineage>
</organism>
<dbReference type="EMBL" id="JBAWKB010000002">
    <property type="protein sequence ID" value="MFH6772252.1"/>
    <property type="molecule type" value="Genomic_DNA"/>
</dbReference>
<accession>A0ABW7MZL7</accession>
<name>A0ABW7MZL7_9FLAO</name>
<proteinExistence type="predicted"/>
<sequence length="392" mass="45670">MERADKSIKIILLVIFGLIQLELHAQSDSLVPKKDKIKISGYIKDLQNLSFFRNSEQIIDGNLIHNRINLKYGRAVGLSSALEMRNRIFWGELLQQTPGFSIALKDQNELLDLSILWIDRPDLVMHTNIDRFWLQYRSERLEMRIGRQRINWGISTLWNPNDIFNTYDFLDFDYEERPGRDAIKLNYQWGEMSYLELAATSSKALKNKVIAIKYFFNEQFYDYQFIAGYFKNTMTIGVGWSGSIGNIGFKGESQYYFKHQSTNSLLNLTLEMDYLFENSWYIGGGFLYNSMGYNKPLTDWSAISFDLSPQYLMPTKWNTTFSLRKQFTPLFNGSLTGIYSPGTNLVILLPALSYNMATNFDLDLVFQSFFAEEQKSFNGLSHTVFLRTKWSF</sequence>
<evidence type="ECO:0000313" key="1">
    <source>
        <dbReference type="EMBL" id="MFH6772252.1"/>
    </source>
</evidence>
<protein>
    <recommendedName>
        <fullName evidence="3">Alginate export domain-containing protein</fullName>
    </recommendedName>
</protein>
<evidence type="ECO:0008006" key="3">
    <source>
        <dbReference type="Google" id="ProtNLM"/>
    </source>
</evidence>
<evidence type="ECO:0000313" key="2">
    <source>
        <dbReference type="Proteomes" id="UP001610100"/>
    </source>
</evidence>
<gene>
    <name evidence="1" type="ORF">V8G58_09940</name>
</gene>
<keyword evidence="2" id="KW-1185">Reference proteome</keyword>
<dbReference type="RefSeq" id="WP_344741564.1">
    <property type="nucleotide sequence ID" value="NZ_BAABAY010000002.1"/>
</dbReference>
<comment type="caution">
    <text evidence="1">The sequence shown here is derived from an EMBL/GenBank/DDBJ whole genome shotgun (WGS) entry which is preliminary data.</text>
</comment>
<reference evidence="1 2" key="1">
    <citation type="submission" date="2024-02" db="EMBL/GenBank/DDBJ databases">
        <title>A Gaetbulibacter species isolated from tidal flats and genomic insights of their niches.</title>
        <authorList>
            <person name="Ye Y."/>
        </authorList>
    </citation>
    <scope>NUCLEOTIDE SEQUENCE [LARGE SCALE GENOMIC DNA]</scope>
    <source>
        <strain evidence="1 2">KYW382</strain>
    </source>
</reference>
<dbReference type="Proteomes" id="UP001610100">
    <property type="component" value="Unassembled WGS sequence"/>
</dbReference>